<dbReference type="AlphaFoldDB" id="A0AA42N061"/>
<organism evidence="1 2">
    <name type="scientific">Aquipseudomonas alcaligenes</name>
    <name type="common">Pseudomonas alcaligenes</name>
    <dbReference type="NCBI Taxonomy" id="43263"/>
    <lineage>
        <taxon>Bacteria</taxon>
        <taxon>Pseudomonadati</taxon>
        <taxon>Pseudomonadota</taxon>
        <taxon>Gammaproteobacteria</taxon>
        <taxon>Pseudomonadales</taxon>
        <taxon>Pseudomonadaceae</taxon>
        <taxon>Aquipseudomonas</taxon>
    </lineage>
</organism>
<gene>
    <name evidence="1" type="ORF">N5C05_04510</name>
</gene>
<evidence type="ECO:0000313" key="1">
    <source>
        <dbReference type="EMBL" id="MDH1054022.1"/>
    </source>
</evidence>
<reference evidence="1" key="1">
    <citation type="submission" date="2022-09" db="EMBL/GenBank/DDBJ databases">
        <title>Intensive care unit water sources are persistently colonized with multi-drug resistant bacteria and are the site of extensive horizontal gene transfer of antibiotic resistance genes.</title>
        <authorList>
            <person name="Diorio-Toth L."/>
        </authorList>
    </citation>
    <scope>NUCLEOTIDE SEQUENCE</scope>
    <source>
        <strain evidence="1">GD03990</strain>
    </source>
</reference>
<dbReference type="EMBL" id="JAOBYN010000003">
    <property type="protein sequence ID" value="MDH1054022.1"/>
    <property type="molecule type" value="Genomic_DNA"/>
</dbReference>
<protein>
    <submittedName>
        <fullName evidence="1">Uncharacterized protein</fullName>
    </submittedName>
</protein>
<dbReference type="Proteomes" id="UP001158730">
    <property type="component" value="Unassembled WGS sequence"/>
</dbReference>
<accession>A0AA42N061</accession>
<sequence>MIDLSEFFPAGVDLKTEGRKALYVDILKVTEHCFANMPNSFAQAFKSLFFKGELEGYGSFDGMEVFYICMSLPEASVEQYVKVIEHFDGYGNGRAVYMLSAWLNACVPKYPLQRERWVLMLLAIDQYEQAHPELERALSLGELVRFLNSIFASLVYKGSPRYGLGECLFEQANAGFASARGQLDNQSFECLQENLLALFSAKSKKTEAYRDPWFVEFCRRYFVRRDLSSALLQFCDEIYQAIPEGQRIRWQDDALWVPGLQ</sequence>
<evidence type="ECO:0000313" key="2">
    <source>
        <dbReference type="Proteomes" id="UP001158730"/>
    </source>
</evidence>
<name>A0AA42N061_AQUAC</name>
<dbReference type="RefSeq" id="WP_280053059.1">
    <property type="nucleotide sequence ID" value="NZ_JAOBYN010000003.1"/>
</dbReference>
<proteinExistence type="predicted"/>
<comment type="caution">
    <text evidence="1">The sequence shown here is derived from an EMBL/GenBank/DDBJ whole genome shotgun (WGS) entry which is preliminary data.</text>
</comment>